<name>A0ABQ2HY66_9BACT</name>
<organism evidence="1 2">
    <name type="scientific">Dyadobacter beijingensis</name>
    <dbReference type="NCBI Taxonomy" id="365489"/>
    <lineage>
        <taxon>Bacteria</taxon>
        <taxon>Pseudomonadati</taxon>
        <taxon>Bacteroidota</taxon>
        <taxon>Cytophagia</taxon>
        <taxon>Cytophagales</taxon>
        <taxon>Spirosomataceae</taxon>
        <taxon>Dyadobacter</taxon>
    </lineage>
</organism>
<keyword evidence="2" id="KW-1185">Reference proteome</keyword>
<dbReference type="SUPFAM" id="SSF63829">
    <property type="entry name" value="Calcium-dependent phosphotriesterase"/>
    <property type="match status" value="1"/>
</dbReference>
<reference evidence="2" key="1">
    <citation type="journal article" date="2019" name="Int. J. Syst. Evol. Microbiol.">
        <title>The Global Catalogue of Microorganisms (GCM) 10K type strain sequencing project: providing services to taxonomists for standard genome sequencing and annotation.</title>
        <authorList>
            <consortium name="The Broad Institute Genomics Platform"/>
            <consortium name="The Broad Institute Genome Sequencing Center for Infectious Disease"/>
            <person name="Wu L."/>
            <person name="Ma J."/>
        </authorList>
    </citation>
    <scope>NUCLEOTIDE SEQUENCE [LARGE SCALE GENOMIC DNA]</scope>
    <source>
        <strain evidence="2">CGMCC 1.6375</strain>
    </source>
</reference>
<dbReference type="Proteomes" id="UP000632339">
    <property type="component" value="Unassembled WGS sequence"/>
</dbReference>
<proteinExistence type="predicted"/>
<gene>
    <name evidence="1" type="ORF">GCM10010967_30550</name>
</gene>
<dbReference type="SUPFAM" id="SSF101898">
    <property type="entry name" value="NHL repeat"/>
    <property type="match status" value="1"/>
</dbReference>
<dbReference type="Gene3D" id="2.120.10.30">
    <property type="entry name" value="TolB, C-terminal domain"/>
    <property type="match status" value="1"/>
</dbReference>
<evidence type="ECO:0000313" key="2">
    <source>
        <dbReference type="Proteomes" id="UP000632339"/>
    </source>
</evidence>
<evidence type="ECO:0000313" key="1">
    <source>
        <dbReference type="EMBL" id="GGM95059.1"/>
    </source>
</evidence>
<dbReference type="InterPro" id="IPR011042">
    <property type="entry name" value="6-blade_b-propeller_TolB-like"/>
</dbReference>
<accession>A0ABQ2HY66</accession>
<protein>
    <submittedName>
        <fullName evidence="1">Uncharacterized protein</fullName>
    </submittedName>
</protein>
<comment type="caution">
    <text evidence="1">The sequence shown here is derived from an EMBL/GenBank/DDBJ whole genome shotgun (WGS) entry which is preliminary data.</text>
</comment>
<dbReference type="RefSeq" id="WP_019942984.1">
    <property type="nucleotide sequence ID" value="NZ_BMLI01000001.1"/>
</dbReference>
<dbReference type="EMBL" id="BMLI01000001">
    <property type="protein sequence ID" value="GGM95059.1"/>
    <property type="molecule type" value="Genomic_DNA"/>
</dbReference>
<sequence>MSTKSKTVHFLADPGNGTQVSRALAKVFGVSTDAPVLLAEMEVSSSGFDLDIPETDSGYYYMVLRIDSYSLNGGSADTGNRNVTLLAVFDASAGTVSVGAQSTIACAYAFARFLRVGDDGYPAIQGETRRIGIAFAMKNNFTGTDGTISKVISSSPNGLETNSFPLFNFLSNLLYYSLTEASVYQQFVSLASPDSPARSFLGALMHLVYNPFTNVQQIYALISGQTQVFEPSLPTLDLPPHKTPVPDQWTLTIKRNDSGSRNFLISGTAFVVFDKEDKAWITNNFRAGTAFSGTHAMILNPDGSPNELSPLFGGGILGSGFGAAIDPKRETIAIGNYGWGPVDFNPETGSISVFSYDGKVQCPPNGHTNGLCRVQGMTYDKDGNLWMASIGSQKPMAPAPDPVYTFPNQNSALVVYLGGDPNRMISFDNFLDQPSPYHATFDVVIDSEGNGIVSNIGNADYGLQSSVYKFRIENDQLVYVAHWVSDYVNPRNPASVGYEQFRQVTVNAQNEIFVGGVTSSRVVKLDSSLQNVLKVFTKNVNAAWGVRMDKAGVLYVANFAQEKGRNSAIDSFDMHGPFGVTVIYNEDESTSHLMTVPTGGSGVTLANGQPLYGSQEGPLGRTFKPCYEPIMRLTSTNVDAAGNVWAMNNWKPSVYVDIKDNPGGDGVVIFVGVAEPAV</sequence>